<reference evidence="3" key="1">
    <citation type="journal article" date="2012" name="Proc. Natl. Acad. Sci. U.S.A.">
        <title>Antigenic diversity is generated by distinct evolutionary mechanisms in African trypanosome species.</title>
        <authorList>
            <person name="Jackson A.P."/>
            <person name="Berry A."/>
            <person name="Aslett M."/>
            <person name="Allison H.C."/>
            <person name="Burton P."/>
            <person name="Vavrova-Anderson J."/>
            <person name="Brown R."/>
            <person name="Browne H."/>
            <person name="Corton N."/>
            <person name="Hauser H."/>
            <person name="Gamble J."/>
            <person name="Gilderthorp R."/>
            <person name="Marcello L."/>
            <person name="McQuillan J."/>
            <person name="Otto T.D."/>
            <person name="Quail M.A."/>
            <person name="Sanders M.J."/>
            <person name="van Tonder A."/>
            <person name="Ginger M.L."/>
            <person name="Field M.C."/>
            <person name="Barry J.D."/>
            <person name="Hertz-Fowler C."/>
            <person name="Berriman M."/>
        </authorList>
    </citation>
    <scope>NUCLEOTIDE SEQUENCE</scope>
    <source>
        <strain evidence="3">Y486</strain>
    </source>
</reference>
<keyword evidence="2" id="KW-1133">Transmembrane helix</keyword>
<dbReference type="AlphaFoldDB" id="G0UCY2"/>
<evidence type="ECO:0000256" key="1">
    <source>
        <dbReference type="SAM" id="MobiDB-lite"/>
    </source>
</evidence>
<keyword evidence="2" id="KW-0472">Membrane</keyword>
<evidence type="ECO:0000256" key="2">
    <source>
        <dbReference type="SAM" id="Phobius"/>
    </source>
</evidence>
<sequence>MHICITAPRRILLSSRDSVVVAPVFVHTTTCLMWTHRPDSHTRTHMDGKETDEKSREEKNKTAQPNLSHRVHFAAILCLAPSSPCSHARTVTMLIRRNRLEVTIPEVSLFISSLFLFLLCLIYCFHIGRHISAALELTLVNALVGRRQRSAGSQKTRRQRGNLEQVGRQERKGKCSAAKGGKEVPTRCLVCVFAFLSYRAL</sequence>
<evidence type="ECO:0000313" key="3">
    <source>
        <dbReference type="EMBL" id="CCC53692.1"/>
    </source>
</evidence>
<feature type="region of interest" description="Disordered" evidence="1">
    <location>
        <begin position="41"/>
        <end position="65"/>
    </location>
</feature>
<name>G0UCY2_TRYVY</name>
<protein>
    <submittedName>
        <fullName evidence="3">Uncharacterized protein</fullName>
    </submittedName>
</protein>
<organism evidence="3">
    <name type="scientific">Trypanosoma vivax (strain Y486)</name>
    <dbReference type="NCBI Taxonomy" id="1055687"/>
    <lineage>
        <taxon>Eukaryota</taxon>
        <taxon>Discoba</taxon>
        <taxon>Euglenozoa</taxon>
        <taxon>Kinetoplastea</taxon>
        <taxon>Metakinetoplastina</taxon>
        <taxon>Trypanosomatida</taxon>
        <taxon>Trypanosomatidae</taxon>
        <taxon>Trypanosoma</taxon>
        <taxon>Duttonella</taxon>
    </lineage>
</organism>
<feature type="transmembrane region" description="Helical" evidence="2">
    <location>
        <begin position="107"/>
        <end position="128"/>
    </location>
</feature>
<accession>G0UCY2</accession>
<feature type="compositionally biased region" description="Basic and acidic residues" evidence="1">
    <location>
        <begin position="41"/>
        <end position="61"/>
    </location>
</feature>
<dbReference type="EMBL" id="HE573027">
    <property type="protein sequence ID" value="CCC53692.1"/>
    <property type="molecule type" value="Genomic_DNA"/>
</dbReference>
<dbReference type="VEuPathDB" id="TriTrypDB:TvY486_1111760"/>
<proteinExistence type="predicted"/>
<keyword evidence="2" id="KW-0812">Transmembrane</keyword>
<gene>
    <name evidence="3" type="ORF">TVY486_1111760</name>
</gene>